<protein>
    <submittedName>
        <fullName evidence="2">Uncharacterized protein</fullName>
    </submittedName>
</protein>
<evidence type="ECO:0000256" key="1">
    <source>
        <dbReference type="SAM" id="MobiDB-lite"/>
    </source>
</evidence>
<name>A0A1A9UKY5_GLOAU</name>
<evidence type="ECO:0000313" key="2">
    <source>
        <dbReference type="EnsemblMetazoa" id="GAUT007880-PA"/>
    </source>
</evidence>
<feature type="compositionally biased region" description="Polar residues" evidence="1">
    <location>
        <begin position="289"/>
        <end position="298"/>
    </location>
</feature>
<dbReference type="Proteomes" id="UP000078200">
    <property type="component" value="Unassembled WGS sequence"/>
</dbReference>
<dbReference type="STRING" id="7395.A0A1A9UKY5"/>
<organism evidence="2 3">
    <name type="scientific">Glossina austeni</name>
    <name type="common">Savannah tsetse fly</name>
    <dbReference type="NCBI Taxonomy" id="7395"/>
    <lineage>
        <taxon>Eukaryota</taxon>
        <taxon>Metazoa</taxon>
        <taxon>Ecdysozoa</taxon>
        <taxon>Arthropoda</taxon>
        <taxon>Hexapoda</taxon>
        <taxon>Insecta</taxon>
        <taxon>Pterygota</taxon>
        <taxon>Neoptera</taxon>
        <taxon>Endopterygota</taxon>
        <taxon>Diptera</taxon>
        <taxon>Brachycera</taxon>
        <taxon>Muscomorpha</taxon>
        <taxon>Hippoboscoidea</taxon>
        <taxon>Glossinidae</taxon>
        <taxon>Glossina</taxon>
    </lineage>
</organism>
<keyword evidence="3" id="KW-1185">Reference proteome</keyword>
<accession>A0A1A9UKY5</accession>
<feature type="region of interest" description="Disordered" evidence="1">
    <location>
        <begin position="289"/>
        <end position="317"/>
    </location>
</feature>
<dbReference type="VEuPathDB" id="VectorBase:GAUT007880"/>
<dbReference type="EnsemblMetazoa" id="GAUT007880-RA">
    <property type="protein sequence ID" value="GAUT007880-PA"/>
    <property type="gene ID" value="GAUT007880"/>
</dbReference>
<proteinExistence type="predicted"/>
<dbReference type="AlphaFoldDB" id="A0A1A9UKY5"/>
<evidence type="ECO:0000313" key="3">
    <source>
        <dbReference type="Proteomes" id="UP000078200"/>
    </source>
</evidence>
<reference evidence="2" key="1">
    <citation type="submission" date="2020-05" db="UniProtKB">
        <authorList>
            <consortium name="EnsemblMetazoa"/>
        </authorList>
    </citation>
    <scope>IDENTIFICATION</scope>
    <source>
        <strain evidence="2">TTRI</strain>
    </source>
</reference>
<sequence>MPVTTPPSPRAQVTIRPHRKISKSAPRQRAQAQRGQTVSTLLNTMPQSVQQATTKLQTSIQSKFRRHPRRLGEVFFEGRQRYRLVLNHHQEWRVIELLWLPPAMRGPCRTRDTKAPRALPRGVHLRCNPVTKQPIFSFYSKADLIQAPPGHRLTDLPSIVRLNAAGLITRMFAEHHRTRTPDRQTVLIDEELYNQLFFLPTIAITSRLSPSVILEPPLRRERKQLPQQPATTITGTTNYAHINCYEHIIIISSLYIQRQNRNNKSSTATGLSTQCAPIVDYVDTNRASLTNGPGSQRQIARGTRALKGPTTNGHSDVGKPKIAECQAPHSAQATGFAAIFRPNSCEAGKPHNVEAAANATTAARSPVTPKPSSTGQYRRGLSPHCLMIVTSYEKAKEVTFCVSLVVLSEY</sequence>